<organism evidence="3 4">
    <name type="scientific">Effrenium voratum</name>
    <dbReference type="NCBI Taxonomy" id="2562239"/>
    <lineage>
        <taxon>Eukaryota</taxon>
        <taxon>Sar</taxon>
        <taxon>Alveolata</taxon>
        <taxon>Dinophyceae</taxon>
        <taxon>Suessiales</taxon>
        <taxon>Symbiodiniaceae</taxon>
        <taxon>Effrenium</taxon>
    </lineage>
</organism>
<keyword evidence="4" id="KW-1185">Reference proteome</keyword>
<evidence type="ECO:0000256" key="1">
    <source>
        <dbReference type="SAM" id="Phobius"/>
    </source>
</evidence>
<gene>
    <name evidence="3" type="ORF">EVOR1521_LOCUS25955</name>
</gene>
<evidence type="ECO:0000313" key="3">
    <source>
        <dbReference type="EMBL" id="CAJ1403234.1"/>
    </source>
</evidence>
<sequence>MVRMARNLQFFALATGLSGLAASEGGRELAVEYLDIDATPDMSFFNAEAQVARDVASFLSLMGEKLTPLELAGLLQSNLLQYEAIFGSAIAFEPDSYPWNASSGSVSARQPGLELGVLSRENGSFWANMTEPWSLPRREIWPGERRVLYCPYMARGGILMDLADAYNYFDPSTEWYHAPRTHFLTGEVDYLLGMWGSPYFDEGAGNIEMVTYSVPFTRKTPVPIVQVPEEVAKPFGLPENRVLKTPSGDQYLWGIVTVDIHLSRVQFRCAPGQVFNELAGSCQWCPQGTALRNSFCEACEEYEESTDNRLECHLNGYYLLYAWSFCIFVALATIPPGAWIKSPYFLLQATHEQGGLVLHLCNKHSMHMTSQRISPDQLPTIRVYKSGYDVLDKPSKPLRFKISGDSQIQLCADETPDMCIFGEACQITGYARFPLWWELWHLTTLRVPIVVSWILALVGALAVLVLWAFSGAKVQVVLASLGVVLTLSLMISVAIRWFRAANAFSKQKQRIALLKEKELIRRLSDACWKADQRLEHDSRLALEKVGWTETDLEELEKHARATRYPRSSAKPQEASSK</sequence>
<keyword evidence="1" id="KW-1133">Transmembrane helix</keyword>
<keyword evidence="1" id="KW-0812">Transmembrane</keyword>
<feature type="transmembrane region" description="Helical" evidence="1">
    <location>
        <begin position="449"/>
        <end position="470"/>
    </location>
</feature>
<keyword evidence="2" id="KW-0732">Signal</keyword>
<dbReference type="EMBL" id="CAUJNA010003485">
    <property type="protein sequence ID" value="CAJ1403234.1"/>
    <property type="molecule type" value="Genomic_DNA"/>
</dbReference>
<dbReference type="AlphaFoldDB" id="A0AA36NEG2"/>
<protein>
    <submittedName>
        <fullName evidence="3">Uncharacterized protein</fullName>
    </submittedName>
</protein>
<feature type="chain" id="PRO_5041381878" evidence="2">
    <location>
        <begin position="23"/>
        <end position="577"/>
    </location>
</feature>
<feature type="transmembrane region" description="Helical" evidence="1">
    <location>
        <begin position="318"/>
        <end position="340"/>
    </location>
</feature>
<keyword evidence="1" id="KW-0472">Membrane</keyword>
<reference evidence="3" key="1">
    <citation type="submission" date="2023-08" db="EMBL/GenBank/DDBJ databases">
        <authorList>
            <person name="Chen Y."/>
            <person name="Shah S."/>
            <person name="Dougan E. K."/>
            <person name="Thang M."/>
            <person name="Chan C."/>
        </authorList>
    </citation>
    <scope>NUCLEOTIDE SEQUENCE</scope>
</reference>
<accession>A0AA36NEG2</accession>
<feature type="signal peptide" evidence="2">
    <location>
        <begin position="1"/>
        <end position="22"/>
    </location>
</feature>
<feature type="transmembrane region" description="Helical" evidence="1">
    <location>
        <begin position="476"/>
        <end position="498"/>
    </location>
</feature>
<comment type="caution">
    <text evidence="3">The sequence shown here is derived from an EMBL/GenBank/DDBJ whole genome shotgun (WGS) entry which is preliminary data.</text>
</comment>
<evidence type="ECO:0000313" key="4">
    <source>
        <dbReference type="Proteomes" id="UP001178507"/>
    </source>
</evidence>
<dbReference type="CDD" id="cd12913">
    <property type="entry name" value="PDC1_MCP_like"/>
    <property type="match status" value="1"/>
</dbReference>
<dbReference type="Gene3D" id="3.30.450.20">
    <property type="entry name" value="PAS domain"/>
    <property type="match status" value="1"/>
</dbReference>
<evidence type="ECO:0000256" key="2">
    <source>
        <dbReference type="SAM" id="SignalP"/>
    </source>
</evidence>
<dbReference type="Proteomes" id="UP001178507">
    <property type="component" value="Unassembled WGS sequence"/>
</dbReference>
<proteinExistence type="predicted"/>
<name>A0AA36NEG2_9DINO</name>
<dbReference type="Pfam" id="PF22673">
    <property type="entry name" value="MCP-like_PDC_1"/>
    <property type="match status" value="1"/>
</dbReference>